<evidence type="ECO:0000256" key="10">
    <source>
        <dbReference type="ARBA" id="ARBA00048552"/>
    </source>
</evidence>
<evidence type="ECO:0000256" key="8">
    <source>
        <dbReference type="ARBA" id="ARBA00029924"/>
    </source>
</evidence>
<evidence type="ECO:0000256" key="7">
    <source>
        <dbReference type="ARBA" id="ARBA00023163"/>
    </source>
</evidence>
<keyword evidence="6 11" id="KW-0548">Nucleotidyltransferase</keyword>
<proteinExistence type="inferred from homology"/>
<comment type="function">
    <text evidence="11">Promotes RNA polymerase assembly. Latches the N- and C-terminal regions of the beta' subunit thereby facilitating its interaction with the beta and alpha subunits.</text>
</comment>
<dbReference type="EC" id="2.7.7.6" evidence="2 11"/>
<dbReference type="GO" id="GO:0006351">
    <property type="term" value="P:DNA-templated transcription"/>
    <property type="evidence" value="ECO:0007669"/>
    <property type="project" value="UniProtKB-UniRule"/>
</dbReference>
<dbReference type="GO" id="GO:0003899">
    <property type="term" value="F:DNA-directed RNA polymerase activity"/>
    <property type="evidence" value="ECO:0007669"/>
    <property type="project" value="UniProtKB-UniRule"/>
</dbReference>
<evidence type="ECO:0000256" key="2">
    <source>
        <dbReference type="ARBA" id="ARBA00012418"/>
    </source>
</evidence>
<dbReference type="Pfam" id="PF01192">
    <property type="entry name" value="RNA_pol_Rpb6"/>
    <property type="match status" value="1"/>
</dbReference>
<keyword evidence="7 11" id="KW-0804">Transcription</keyword>
<dbReference type="NCBIfam" id="TIGR00690">
    <property type="entry name" value="rpoZ"/>
    <property type="match status" value="1"/>
</dbReference>
<evidence type="ECO:0000256" key="1">
    <source>
        <dbReference type="ARBA" id="ARBA00006711"/>
    </source>
</evidence>
<comment type="caution">
    <text evidence="12">The sequence shown here is derived from an EMBL/GenBank/DDBJ whole genome shotgun (WGS) entry which is preliminary data.</text>
</comment>
<dbReference type="AlphaFoldDB" id="A0A9D1NM51"/>
<evidence type="ECO:0000256" key="3">
    <source>
        <dbReference type="ARBA" id="ARBA00013725"/>
    </source>
</evidence>
<comment type="similarity">
    <text evidence="1 11">Belongs to the RNA polymerase subunit omega family.</text>
</comment>
<dbReference type="SUPFAM" id="SSF63562">
    <property type="entry name" value="RPB6/omega subunit-like"/>
    <property type="match status" value="1"/>
</dbReference>
<dbReference type="HAMAP" id="MF_00366">
    <property type="entry name" value="RNApol_bact_RpoZ"/>
    <property type="match status" value="1"/>
</dbReference>
<accession>A0A9D1NM51</accession>
<dbReference type="GO" id="GO:0000428">
    <property type="term" value="C:DNA-directed RNA polymerase complex"/>
    <property type="evidence" value="ECO:0007669"/>
    <property type="project" value="UniProtKB-KW"/>
</dbReference>
<evidence type="ECO:0000313" key="12">
    <source>
        <dbReference type="EMBL" id="HIV08673.1"/>
    </source>
</evidence>
<gene>
    <name evidence="11 12" type="primary">rpoZ</name>
    <name evidence="12" type="ORF">IAC79_00970</name>
</gene>
<evidence type="ECO:0000256" key="5">
    <source>
        <dbReference type="ARBA" id="ARBA00022679"/>
    </source>
</evidence>
<dbReference type="SMART" id="SM01409">
    <property type="entry name" value="RNA_pol_Rpb6"/>
    <property type="match status" value="1"/>
</dbReference>
<keyword evidence="5 11" id="KW-0808">Transferase</keyword>
<dbReference type="GO" id="GO:0003677">
    <property type="term" value="F:DNA binding"/>
    <property type="evidence" value="ECO:0007669"/>
    <property type="project" value="UniProtKB-UniRule"/>
</dbReference>
<evidence type="ECO:0000256" key="11">
    <source>
        <dbReference type="HAMAP-Rule" id="MF_00366"/>
    </source>
</evidence>
<evidence type="ECO:0000256" key="9">
    <source>
        <dbReference type="ARBA" id="ARBA00030998"/>
    </source>
</evidence>
<evidence type="ECO:0000256" key="4">
    <source>
        <dbReference type="ARBA" id="ARBA00022478"/>
    </source>
</evidence>
<dbReference type="Gene3D" id="3.90.940.10">
    <property type="match status" value="1"/>
</dbReference>
<evidence type="ECO:0000313" key="13">
    <source>
        <dbReference type="Proteomes" id="UP000886845"/>
    </source>
</evidence>
<dbReference type="EMBL" id="DVOR01000033">
    <property type="protein sequence ID" value="HIV08673.1"/>
    <property type="molecule type" value="Genomic_DNA"/>
</dbReference>
<dbReference type="InterPro" id="IPR036161">
    <property type="entry name" value="RPB6/omega-like_sf"/>
</dbReference>
<comment type="catalytic activity">
    <reaction evidence="10 11">
        <text>RNA(n) + a ribonucleoside 5'-triphosphate = RNA(n+1) + diphosphate</text>
        <dbReference type="Rhea" id="RHEA:21248"/>
        <dbReference type="Rhea" id="RHEA-COMP:14527"/>
        <dbReference type="Rhea" id="RHEA-COMP:17342"/>
        <dbReference type="ChEBI" id="CHEBI:33019"/>
        <dbReference type="ChEBI" id="CHEBI:61557"/>
        <dbReference type="ChEBI" id="CHEBI:140395"/>
        <dbReference type="EC" id="2.7.7.6"/>
    </reaction>
</comment>
<evidence type="ECO:0000256" key="6">
    <source>
        <dbReference type="ARBA" id="ARBA00022695"/>
    </source>
</evidence>
<reference evidence="12" key="2">
    <citation type="journal article" date="2021" name="PeerJ">
        <title>Extensive microbial diversity within the chicken gut microbiome revealed by metagenomics and culture.</title>
        <authorList>
            <person name="Gilroy R."/>
            <person name="Ravi A."/>
            <person name="Getino M."/>
            <person name="Pursley I."/>
            <person name="Horton D.L."/>
            <person name="Alikhan N.F."/>
            <person name="Baker D."/>
            <person name="Gharbi K."/>
            <person name="Hall N."/>
            <person name="Watson M."/>
            <person name="Adriaenssens E.M."/>
            <person name="Foster-Nyarko E."/>
            <person name="Jarju S."/>
            <person name="Secka A."/>
            <person name="Antonio M."/>
            <person name="Oren A."/>
            <person name="Chaudhuri R.R."/>
            <person name="La Ragione R."/>
            <person name="Hildebrand F."/>
            <person name="Pallen M.J."/>
        </authorList>
    </citation>
    <scope>NUCLEOTIDE SEQUENCE</scope>
    <source>
        <strain evidence="12">35461</strain>
    </source>
</reference>
<keyword evidence="4 11" id="KW-0240">DNA-directed RNA polymerase</keyword>
<reference evidence="12" key="1">
    <citation type="submission" date="2020-10" db="EMBL/GenBank/DDBJ databases">
        <authorList>
            <person name="Gilroy R."/>
        </authorList>
    </citation>
    <scope>NUCLEOTIDE SEQUENCE</scope>
    <source>
        <strain evidence="12">35461</strain>
    </source>
</reference>
<comment type="subunit">
    <text evidence="11">The RNAP catalytic core consists of 2 alpha, 1 beta, 1 beta' and 1 omega subunit. When a sigma factor is associated with the core the holoenzyme is formed, which can initiate transcription.</text>
</comment>
<dbReference type="InterPro" id="IPR003716">
    <property type="entry name" value="DNA-dir_RNA_pol_omega"/>
</dbReference>
<organism evidence="12 13">
    <name type="scientific">Candidatus Spyradenecus faecavium</name>
    <dbReference type="NCBI Taxonomy" id="2840947"/>
    <lineage>
        <taxon>Bacteria</taxon>
        <taxon>Pseudomonadati</taxon>
        <taxon>Lentisphaerota</taxon>
        <taxon>Lentisphaeria</taxon>
        <taxon>Lentisphaerales</taxon>
        <taxon>Lentisphaeraceae</taxon>
        <taxon>Lentisphaeraceae incertae sedis</taxon>
        <taxon>Candidatus Spyradenecus</taxon>
    </lineage>
</organism>
<protein>
    <recommendedName>
        <fullName evidence="3 11">DNA-directed RNA polymerase subunit omega</fullName>
        <shortName evidence="11">RNAP omega subunit</shortName>
        <ecNumber evidence="2 11">2.7.7.6</ecNumber>
    </recommendedName>
    <alternativeName>
        <fullName evidence="9 11">RNA polymerase omega subunit</fullName>
    </alternativeName>
    <alternativeName>
        <fullName evidence="8 11">Transcriptase subunit omega</fullName>
    </alternativeName>
</protein>
<sequence length="83" mass="9444">MNLEMLEKARTRVPSIPVLVNLVSKRTRELNRGARPLLRPLSKFEDKSDIALREIAEGLVVAEVDMQAVEAHMEAQARWGRHV</sequence>
<name>A0A9D1NM51_9BACT</name>
<dbReference type="InterPro" id="IPR006110">
    <property type="entry name" value="Pol_omega/Rpo6/RPB6"/>
</dbReference>
<dbReference type="Proteomes" id="UP000886845">
    <property type="component" value="Unassembled WGS sequence"/>
</dbReference>